<feature type="region of interest" description="Disordered" evidence="1">
    <location>
        <begin position="197"/>
        <end position="231"/>
    </location>
</feature>
<proteinExistence type="predicted"/>
<name>A0A6A6F1R4_9PEZI</name>
<evidence type="ECO:0000313" key="3">
    <source>
        <dbReference type="Proteomes" id="UP000799539"/>
    </source>
</evidence>
<dbReference type="AlphaFoldDB" id="A0A6A6F1R4"/>
<keyword evidence="3" id="KW-1185">Reference proteome</keyword>
<sequence length="290" mass="31768">MQPERNLRGTSSLFLLKLWKIPATLLPVSQCLRGRTISPVLVPTGRSYHQAAPGQHPGMETNVRQEPDMGFFNFSRMGALPEEKRDRKAWASCLCGGIAATDDNEVEAEEVRKMRLEREARWEAENSAIAQSTCQLPTAAAITGNTKIDEEAKLHTADEVRLIVMSQPQRIESMSARPPCPPLVVIKAPAIVEEVDGSRASTPIQRTHAPSSRPSSTAPDRPQSSIIPRPVAAKHDAIMQAVIPARKITQQEISPCPLCDSADHTEDRCPRLEGIPILPTKGMAPAMNVR</sequence>
<feature type="compositionally biased region" description="Polar residues" evidence="1">
    <location>
        <begin position="199"/>
        <end position="226"/>
    </location>
</feature>
<gene>
    <name evidence="2" type="ORF">CERZMDRAFT_103373</name>
</gene>
<organism evidence="2 3">
    <name type="scientific">Cercospora zeae-maydis SCOH1-5</name>
    <dbReference type="NCBI Taxonomy" id="717836"/>
    <lineage>
        <taxon>Eukaryota</taxon>
        <taxon>Fungi</taxon>
        <taxon>Dikarya</taxon>
        <taxon>Ascomycota</taxon>
        <taxon>Pezizomycotina</taxon>
        <taxon>Dothideomycetes</taxon>
        <taxon>Dothideomycetidae</taxon>
        <taxon>Mycosphaerellales</taxon>
        <taxon>Mycosphaerellaceae</taxon>
        <taxon>Cercospora</taxon>
    </lineage>
</organism>
<evidence type="ECO:0000313" key="2">
    <source>
        <dbReference type="EMBL" id="KAF2206471.1"/>
    </source>
</evidence>
<dbReference type="EMBL" id="ML992720">
    <property type="protein sequence ID" value="KAF2206471.1"/>
    <property type="molecule type" value="Genomic_DNA"/>
</dbReference>
<evidence type="ECO:0000256" key="1">
    <source>
        <dbReference type="SAM" id="MobiDB-lite"/>
    </source>
</evidence>
<dbReference type="Proteomes" id="UP000799539">
    <property type="component" value="Unassembled WGS sequence"/>
</dbReference>
<accession>A0A6A6F1R4</accession>
<dbReference type="OrthoDB" id="3649767at2759"/>
<reference evidence="2" key="1">
    <citation type="journal article" date="2020" name="Stud. Mycol.">
        <title>101 Dothideomycetes genomes: a test case for predicting lifestyles and emergence of pathogens.</title>
        <authorList>
            <person name="Haridas S."/>
            <person name="Albert R."/>
            <person name="Binder M."/>
            <person name="Bloem J."/>
            <person name="Labutti K."/>
            <person name="Salamov A."/>
            <person name="Andreopoulos B."/>
            <person name="Baker S."/>
            <person name="Barry K."/>
            <person name="Bills G."/>
            <person name="Bluhm B."/>
            <person name="Cannon C."/>
            <person name="Castanera R."/>
            <person name="Culley D."/>
            <person name="Daum C."/>
            <person name="Ezra D."/>
            <person name="Gonzalez J."/>
            <person name="Henrissat B."/>
            <person name="Kuo A."/>
            <person name="Liang C."/>
            <person name="Lipzen A."/>
            <person name="Lutzoni F."/>
            <person name="Magnuson J."/>
            <person name="Mondo S."/>
            <person name="Nolan M."/>
            <person name="Ohm R."/>
            <person name="Pangilinan J."/>
            <person name="Park H.-J."/>
            <person name="Ramirez L."/>
            <person name="Alfaro M."/>
            <person name="Sun H."/>
            <person name="Tritt A."/>
            <person name="Yoshinaga Y."/>
            <person name="Zwiers L.-H."/>
            <person name="Turgeon B."/>
            <person name="Goodwin S."/>
            <person name="Spatafora J."/>
            <person name="Crous P."/>
            <person name="Grigoriev I."/>
        </authorList>
    </citation>
    <scope>NUCLEOTIDE SEQUENCE</scope>
    <source>
        <strain evidence="2">SCOH1-5</strain>
    </source>
</reference>
<protein>
    <submittedName>
        <fullName evidence="2">Uncharacterized protein</fullName>
    </submittedName>
</protein>